<organism evidence="2 3">
    <name type="scientific">Plectus sambesii</name>
    <dbReference type="NCBI Taxonomy" id="2011161"/>
    <lineage>
        <taxon>Eukaryota</taxon>
        <taxon>Metazoa</taxon>
        <taxon>Ecdysozoa</taxon>
        <taxon>Nematoda</taxon>
        <taxon>Chromadorea</taxon>
        <taxon>Plectida</taxon>
        <taxon>Plectina</taxon>
        <taxon>Plectoidea</taxon>
        <taxon>Plectidae</taxon>
        <taxon>Plectus</taxon>
    </lineage>
</organism>
<feature type="transmembrane region" description="Helical" evidence="1">
    <location>
        <begin position="45"/>
        <end position="66"/>
    </location>
</feature>
<dbReference type="Proteomes" id="UP000887566">
    <property type="component" value="Unplaced"/>
</dbReference>
<dbReference type="WBParaSite" id="PSAMB.scaffold1257size33736.g12193.t1">
    <property type="protein sequence ID" value="PSAMB.scaffold1257size33736.g12193.t1"/>
    <property type="gene ID" value="PSAMB.scaffold1257size33736.g12193"/>
</dbReference>
<feature type="transmembrane region" description="Helical" evidence="1">
    <location>
        <begin position="78"/>
        <end position="109"/>
    </location>
</feature>
<evidence type="ECO:0000256" key="1">
    <source>
        <dbReference type="SAM" id="Phobius"/>
    </source>
</evidence>
<keyword evidence="2" id="KW-1185">Reference proteome</keyword>
<keyword evidence="1" id="KW-0472">Membrane</keyword>
<keyword evidence="1" id="KW-1133">Transmembrane helix</keyword>
<proteinExistence type="predicted"/>
<reference evidence="3" key="1">
    <citation type="submission" date="2022-11" db="UniProtKB">
        <authorList>
            <consortium name="WormBaseParasite"/>
        </authorList>
    </citation>
    <scope>IDENTIFICATION</scope>
</reference>
<evidence type="ECO:0000313" key="2">
    <source>
        <dbReference type="Proteomes" id="UP000887566"/>
    </source>
</evidence>
<sequence length="182" mass="20546">MVAVDSRFPAKRPFGTLMTAQWMLSFAVVIALWNLDFWRGGTALVYYTAWTTFDMGLFSWCAHLVGLHKPLQLGQIHFYIPFAAINFVYSVILFVLYAISTLLCIYFTFTGFRYIGNTAFVYAFATLFCILAGWTCGYLALLLYQASENKPIKLLGIYIEGITTVKFASTAETTTETPMLPK</sequence>
<name>A0A914UTW6_9BILA</name>
<keyword evidence="1" id="KW-0812">Transmembrane</keyword>
<protein>
    <submittedName>
        <fullName evidence="3">MARVEL domain-containing protein</fullName>
    </submittedName>
</protein>
<evidence type="ECO:0000313" key="3">
    <source>
        <dbReference type="WBParaSite" id="PSAMB.scaffold1257size33736.g12193.t1"/>
    </source>
</evidence>
<feature type="transmembrane region" description="Helical" evidence="1">
    <location>
        <begin position="12"/>
        <end position="33"/>
    </location>
</feature>
<accession>A0A914UTW6</accession>
<feature type="transmembrane region" description="Helical" evidence="1">
    <location>
        <begin position="121"/>
        <end position="144"/>
    </location>
</feature>
<dbReference type="AlphaFoldDB" id="A0A914UTW6"/>